<comment type="subcellular location">
    <subcellularLocation>
        <location evidence="1">Cytoplasm</location>
    </subcellularLocation>
</comment>
<dbReference type="Pfam" id="PF13516">
    <property type="entry name" value="LRR_6"/>
    <property type="match status" value="8"/>
</dbReference>
<dbReference type="Gene3D" id="3.40.50.300">
    <property type="entry name" value="P-loop containing nucleotide triphosphate hydrolases"/>
    <property type="match status" value="1"/>
</dbReference>
<evidence type="ECO:0000256" key="3">
    <source>
        <dbReference type="ARBA" id="ARBA00022614"/>
    </source>
</evidence>
<evidence type="ECO:0000313" key="10">
    <source>
        <dbReference type="Ensembl" id="ENSCCRP00020009887.1"/>
    </source>
</evidence>
<dbReference type="Ensembl" id="ENSCCRT00020010991.1">
    <property type="protein sequence ID" value="ENSCCRP00020009887.1"/>
    <property type="gene ID" value="ENSCCRG00020005081.1"/>
</dbReference>
<proteinExistence type="predicted"/>
<keyword evidence="5" id="KW-0547">Nucleotide-binding</keyword>
<keyword evidence="2" id="KW-0963">Cytoplasm</keyword>
<dbReference type="InterPro" id="IPR051261">
    <property type="entry name" value="NLR"/>
</dbReference>
<dbReference type="SUPFAM" id="SSF52047">
    <property type="entry name" value="RNI-like"/>
    <property type="match status" value="2"/>
</dbReference>
<dbReference type="Proteomes" id="UP000694701">
    <property type="component" value="Unplaced"/>
</dbReference>
<dbReference type="Gene3D" id="3.80.10.10">
    <property type="entry name" value="Ribonuclease Inhibitor"/>
    <property type="match status" value="4"/>
</dbReference>
<dbReference type="GO" id="GO:0005524">
    <property type="term" value="F:ATP binding"/>
    <property type="evidence" value="ECO:0007669"/>
    <property type="project" value="UniProtKB-KW"/>
</dbReference>
<name>A0A8C2CCY5_CYPCA</name>
<evidence type="ECO:0000259" key="9">
    <source>
        <dbReference type="Pfam" id="PF17779"/>
    </source>
</evidence>
<sequence length="1166" mass="127414">MDRHSHIPWQEYCYLDLKSNAQKQENSKMMEDPGWLRRHQTLLQRFLSTSILANVVHHMRKADLLSAQEAGHIQEIGSLKDKVQLLVEFLSVTDPHGTALQAYLQGSHLTEFNLITVHDSVVRPYKDALLQRLKEDENSSLQVAGNSSSTLLLIECVSDLQQREHDLVQVSVNRGAGPLHGRALGLDKLITPLTRVSKAPRVTLTIGVAGSGKSRTVRRFIQLWIASQIYPDLSLAIPIACWELSSFDRLSVERLLRLYVPYDNVDVIIFNESCKVLLILDGLEEFRQSLDFADAPPTSDPRREIPVSDLIANIVRGNLLPGATLWLLSRPGTGAKVPAGLVDRVTEAPPLSRTQIKDYINHCITNTLDVYSLSQESSPSQTNTPKDVSSQVWSYLNSQKPLLILSSVPAVCHIIITTLSRLLKLESDATPLPRILTEVYAHYCWPHLSGSEAPSGGFRKPLSTLGRLAFYSLLRRRYTFSETELRTYGVDVPPQGGTLGCRILQRRQSWSSDSVAWQFTHTSVQEFMGALFYYVSLRRGMFDLFSESAVSWPRIGFHSHYRAALQKTNQSDAAAQGNLDLFMRFLSGLLSPAAGTLLGVSLGVGHEEQLTQRTTATTLLQNTVTGTAGDAVSMRSVTMVTCLAELQQGEWLRSVEDDLINCSLRGKLKGGVCAVLAYLLQVSDACTEETQLSNCLDSSSLKRLLPQLLYCSKLRMENNEFKEGTMELLGSLLSAKECHIQMLSLADNSISSKGIKPLSRALLVNRTLTTLDLRGNNIGAKGAKTLCEALKMNQVLVSVNLQNNHIEDEGARALAEVLQSNRKRTTLIVQKNGIGPEGVKKVGEALTKNQTLQDLNVSSNHLGDLGTVALAQALMGNHILHRLSLQSNSVSDRGIKALSHALQSNRGLSCLNLRENSIGVAGAKDIAKALKVNTCLRELDLTANLLHDEGVTAIAEAMRVNRAITSLHLQWNFIKAGAAKALAQSLMSNTCIQLLDLQENALGDNGVIALACALRSNSSLSVLYLQGVSAGKSGAVALADALVVNESLHTLDLRGNSIGMEGAKAFSSALKNNRSLRSLNLQENSLGMDGAIFIATALRGNHQLTYIKSVCVCGSMCEPPSVCERFNHSVSLLHGTCGECFCTGCGCVILNIHHLNLQSMSLFTSA</sequence>
<organism evidence="10 11">
    <name type="scientific">Cyprinus carpio</name>
    <name type="common">Common carp</name>
    <dbReference type="NCBI Taxonomy" id="7962"/>
    <lineage>
        <taxon>Eukaryota</taxon>
        <taxon>Metazoa</taxon>
        <taxon>Chordata</taxon>
        <taxon>Craniata</taxon>
        <taxon>Vertebrata</taxon>
        <taxon>Euteleostomi</taxon>
        <taxon>Actinopterygii</taxon>
        <taxon>Neopterygii</taxon>
        <taxon>Teleostei</taxon>
        <taxon>Ostariophysi</taxon>
        <taxon>Cypriniformes</taxon>
        <taxon>Cyprinidae</taxon>
        <taxon>Cyprininae</taxon>
        <taxon>Cyprinus</taxon>
    </lineage>
</organism>
<reference evidence="10" key="1">
    <citation type="submission" date="2025-08" db="UniProtKB">
        <authorList>
            <consortium name="Ensembl"/>
        </authorList>
    </citation>
    <scope>IDENTIFICATION</scope>
</reference>
<dbReference type="InterPro" id="IPR007111">
    <property type="entry name" value="NACHT_NTPase"/>
</dbReference>
<dbReference type="InterPro" id="IPR027417">
    <property type="entry name" value="P-loop_NTPase"/>
</dbReference>
<accession>A0A8C2CCY5</accession>
<dbReference type="GO" id="GO:0005737">
    <property type="term" value="C:cytoplasm"/>
    <property type="evidence" value="ECO:0007669"/>
    <property type="project" value="UniProtKB-SubCell"/>
</dbReference>
<keyword evidence="4" id="KW-0677">Repeat</keyword>
<dbReference type="Pfam" id="PF17776">
    <property type="entry name" value="NLRC4_HD2"/>
    <property type="match status" value="1"/>
</dbReference>
<dbReference type="InterPro" id="IPR041075">
    <property type="entry name" value="NOD1/2_WH"/>
</dbReference>
<dbReference type="InterPro" id="IPR032675">
    <property type="entry name" value="LRR_dom_sf"/>
</dbReference>
<dbReference type="InterPro" id="IPR041267">
    <property type="entry name" value="NLRP_HD2"/>
</dbReference>
<dbReference type="AlphaFoldDB" id="A0A8C2CCY5"/>
<keyword evidence="6" id="KW-0067">ATP-binding</keyword>
<feature type="domain" description="NOD1/2 winged helix" evidence="9">
    <location>
        <begin position="462"/>
        <end position="493"/>
    </location>
</feature>
<evidence type="ECO:0000313" key="11">
    <source>
        <dbReference type="Proteomes" id="UP000694701"/>
    </source>
</evidence>
<dbReference type="Pfam" id="PF05729">
    <property type="entry name" value="NACHT"/>
    <property type="match status" value="1"/>
</dbReference>
<evidence type="ECO:0000259" key="7">
    <source>
        <dbReference type="Pfam" id="PF05729"/>
    </source>
</evidence>
<dbReference type="Pfam" id="PF17779">
    <property type="entry name" value="WHD_NOD2"/>
    <property type="match status" value="1"/>
</dbReference>
<protein>
    <submittedName>
        <fullName evidence="10">Protein NLRC3-like</fullName>
    </submittedName>
</protein>
<evidence type="ECO:0000256" key="1">
    <source>
        <dbReference type="ARBA" id="ARBA00004496"/>
    </source>
</evidence>
<evidence type="ECO:0000256" key="5">
    <source>
        <dbReference type="ARBA" id="ARBA00022741"/>
    </source>
</evidence>
<evidence type="ECO:0000256" key="6">
    <source>
        <dbReference type="ARBA" id="ARBA00022840"/>
    </source>
</evidence>
<evidence type="ECO:0000259" key="8">
    <source>
        <dbReference type="Pfam" id="PF17776"/>
    </source>
</evidence>
<feature type="domain" description="NACHT" evidence="7">
    <location>
        <begin position="201"/>
        <end position="365"/>
    </location>
</feature>
<feature type="domain" description="NACHT LRR and PYD" evidence="8">
    <location>
        <begin position="521"/>
        <end position="651"/>
    </location>
</feature>
<dbReference type="SMART" id="SM00368">
    <property type="entry name" value="LRR_RI"/>
    <property type="match status" value="13"/>
</dbReference>
<evidence type="ECO:0000256" key="2">
    <source>
        <dbReference type="ARBA" id="ARBA00022490"/>
    </source>
</evidence>
<keyword evidence="3" id="KW-0433">Leucine-rich repeat</keyword>
<dbReference type="FunFam" id="3.80.10.10:FF:001349">
    <property type="entry name" value="NLR family CARD domain containing 3"/>
    <property type="match status" value="1"/>
</dbReference>
<dbReference type="InterPro" id="IPR001611">
    <property type="entry name" value="Leu-rich_rpt"/>
</dbReference>
<dbReference type="PANTHER" id="PTHR24106">
    <property type="entry name" value="NACHT, LRR AND CARD DOMAINS-CONTAINING"/>
    <property type="match status" value="1"/>
</dbReference>
<evidence type="ECO:0000256" key="4">
    <source>
        <dbReference type="ARBA" id="ARBA00022737"/>
    </source>
</evidence>